<dbReference type="InterPro" id="IPR041614">
    <property type="entry name" value="DprA_WH"/>
</dbReference>
<gene>
    <name evidence="4" type="primary">dprA</name>
    <name evidence="4" type="ORF">ENK44_07415</name>
</gene>
<evidence type="ECO:0000259" key="2">
    <source>
        <dbReference type="Pfam" id="PF02481"/>
    </source>
</evidence>
<proteinExistence type="inferred from homology"/>
<dbReference type="GO" id="GO:0009294">
    <property type="term" value="P:DNA-mediated transformation"/>
    <property type="evidence" value="ECO:0007669"/>
    <property type="project" value="InterPro"/>
</dbReference>
<dbReference type="Gene3D" id="3.40.50.450">
    <property type="match status" value="1"/>
</dbReference>
<dbReference type="Pfam" id="PF02481">
    <property type="entry name" value="DNA_processg_A"/>
    <property type="match status" value="1"/>
</dbReference>
<comment type="similarity">
    <text evidence="1">Belongs to the DprA/Smf family.</text>
</comment>
<sequence length="366" mass="40049">MSYRGSVEALLGLYSIPSIGAAKMRKLISVFGTAEQVISAPERSLMEVEGVERKTIAHIKRGVDSDFVNTQLKLIEKHGVHLLTYWDDHYPGRLKSIYDPPAFLFVKGDLTCLDAPSFAIVGTRHPTGYGRMITERFSRELVQNGFAIISGLARGIDTLAHQTALRNGGKTIAVLGNGLDRIYPTENRKLYKQITENGLLMSEYPMGTKPESGNFPKRNRIISGMSSGVLITEAGEKSGALLTAFYAADQNREVFAVPGSIVSGKSDGTNNLIKSGAKLVSRIEDILEELQGQLNLSLPREKNEPPTPQLKGTEKEVYEILNSEPLHVDQIALKADLSPSETLSALLTLELLGVIKQLAGKMFVRL</sequence>
<dbReference type="AlphaFoldDB" id="A0A7V4U003"/>
<evidence type="ECO:0000313" key="4">
    <source>
        <dbReference type="EMBL" id="HGY55510.1"/>
    </source>
</evidence>
<dbReference type="PANTHER" id="PTHR43022:SF1">
    <property type="entry name" value="PROTEIN SMF"/>
    <property type="match status" value="1"/>
</dbReference>
<evidence type="ECO:0000256" key="1">
    <source>
        <dbReference type="ARBA" id="ARBA00006525"/>
    </source>
</evidence>
<dbReference type="NCBIfam" id="TIGR00732">
    <property type="entry name" value="dprA"/>
    <property type="match status" value="1"/>
</dbReference>
<organism evidence="4">
    <name type="scientific">Caldithrix abyssi</name>
    <dbReference type="NCBI Taxonomy" id="187145"/>
    <lineage>
        <taxon>Bacteria</taxon>
        <taxon>Pseudomonadati</taxon>
        <taxon>Calditrichota</taxon>
        <taxon>Calditrichia</taxon>
        <taxon>Calditrichales</taxon>
        <taxon>Calditrichaceae</taxon>
        <taxon>Caldithrix</taxon>
    </lineage>
</organism>
<dbReference type="SUPFAM" id="SSF102405">
    <property type="entry name" value="MCP/YpsA-like"/>
    <property type="match status" value="1"/>
</dbReference>
<feature type="domain" description="DprA winged helix" evidence="3">
    <location>
        <begin position="303"/>
        <end position="361"/>
    </location>
</feature>
<dbReference type="InterPro" id="IPR003488">
    <property type="entry name" value="DprA"/>
</dbReference>
<dbReference type="SUPFAM" id="SSF47781">
    <property type="entry name" value="RuvA domain 2-like"/>
    <property type="match status" value="1"/>
</dbReference>
<dbReference type="Pfam" id="PF17782">
    <property type="entry name" value="WHD_DprA"/>
    <property type="match status" value="1"/>
</dbReference>
<evidence type="ECO:0000259" key="3">
    <source>
        <dbReference type="Pfam" id="PF17782"/>
    </source>
</evidence>
<dbReference type="EMBL" id="DRQG01000071">
    <property type="protein sequence ID" value="HGY55510.1"/>
    <property type="molecule type" value="Genomic_DNA"/>
</dbReference>
<protein>
    <submittedName>
        <fullName evidence="4">DNA-protecting protein DprA</fullName>
    </submittedName>
</protein>
<dbReference type="InterPro" id="IPR057666">
    <property type="entry name" value="DrpA_SLOG"/>
</dbReference>
<dbReference type="InterPro" id="IPR010994">
    <property type="entry name" value="RuvA_2-like"/>
</dbReference>
<reference evidence="4" key="1">
    <citation type="journal article" date="2020" name="mSystems">
        <title>Genome- and Community-Level Interaction Insights into Carbon Utilization and Element Cycling Functions of Hydrothermarchaeota in Hydrothermal Sediment.</title>
        <authorList>
            <person name="Zhou Z."/>
            <person name="Liu Y."/>
            <person name="Xu W."/>
            <person name="Pan J."/>
            <person name="Luo Z.H."/>
            <person name="Li M."/>
        </authorList>
    </citation>
    <scope>NUCLEOTIDE SEQUENCE [LARGE SCALE GENOMIC DNA]</scope>
    <source>
        <strain evidence="4">HyVt-577</strain>
    </source>
</reference>
<accession>A0A7V4U003</accession>
<dbReference type="PANTHER" id="PTHR43022">
    <property type="entry name" value="PROTEIN SMF"/>
    <property type="match status" value="1"/>
</dbReference>
<feature type="domain" description="Smf/DprA SLOG" evidence="2">
    <location>
        <begin position="82"/>
        <end position="291"/>
    </location>
</feature>
<comment type="caution">
    <text evidence="4">The sequence shown here is derived from an EMBL/GenBank/DDBJ whole genome shotgun (WGS) entry which is preliminary data.</text>
</comment>
<name>A0A7V4U003_CALAY</name>
<dbReference type="Gene3D" id="1.10.10.10">
    <property type="entry name" value="Winged helix-like DNA-binding domain superfamily/Winged helix DNA-binding domain"/>
    <property type="match status" value="1"/>
</dbReference>
<dbReference type="InterPro" id="IPR036388">
    <property type="entry name" value="WH-like_DNA-bd_sf"/>
</dbReference>
<dbReference type="Proteomes" id="UP000885779">
    <property type="component" value="Unassembled WGS sequence"/>
</dbReference>